<dbReference type="STRING" id="1121322.SAMN02745136_01590"/>
<dbReference type="RefSeq" id="WP_073274532.1">
    <property type="nucleotide sequence ID" value="NZ_FRAC01000008.1"/>
</dbReference>
<evidence type="ECO:0000313" key="3">
    <source>
        <dbReference type="EMBL" id="SHK02875.1"/>
    </source>
</evidence>
<keyword evidence="4" id="KW-1185">Reference proteome</keyword>
<dbReference type="EMBL" id="FRAC01000008">
    <property type="protein sequence ID" value="SHK02875.1"/>
    <property type="molecule type" value="Genomic_DNA"/>
</dbReference>
<gene>
    <name evidence="3" type="ORF">SAMN02745136_01590</name>
</gene>
<evidence type="ECO:0000313" key="4">
    <source>
        <dbReference type="Proteomes" id="UP000184386"/>
    </source>
</evidence>
<feature type="compositionally biased region" description="Acidic residues" evidence="1">
    <location>
        <begin position="31"/>
        <end position="41"/>
    </location>
</feature>
<keyword evidence="2" id="KW-0472">Membrane</keyword>
<protein>
    <submittedName>
        <fullName evidence="3">Uncharacterized protein</fullName>
    </submittedName>
</protein>
<dbReference type="Proteomes" id="UP000184386">
    <property type="component" value="Unassembled WGS sequence"/>
</dbReference>
<proteinExistence type="predicted"/>
<reference evidence="3 4" key="1">
    <citation type="submission" date="2016-11" db="EMBL/GenBank/DDBJ databases">
        <authorList>
            <person name="Jaros S."/>
            <person name="Januszkiewicz K."/>
            <person name="Wedrychowicz H."/>
        </authorList>
    </citation>
    <scope>NUCLEOTIDE SEQUENCE [LARGE SCALE GENOMIC DNA]</scope>
    <source>
        <strain evidence="3 4">DSM 15929</strain>
    </source>
</reference>
<keyword evidence="2" id="KW-1133">Transmembrane helix</keyword>
<feature type="transmembrane region" description="Helical" evidence="2">
    <location>
        <begin position="330"/>
        <end position="350"/>
    </location>
</feature>
<evidence type="ECO:0000256" key="1">
    <source>
        <dbReference type="SAM" id="MobiDB-lite"/>
    </source>
</evidence>
<organism evidence="3 4">
    <name type="scientific">Anaerocolumna jejuensis DSM 15929</name>
    <dbReference type="NCBI Taxonomy" id="1121322"/>
    <lineage>
        <taxon>Bacteria</taxon>
        <taxon>Bacillati</taxon>
        <taxon>Bacillota</taxon>
        <taxon>Clostridia</taxon>
        <taxon>Lachnospirales</taxon>
        <taxon>Lachnospiraceae</taxon>
        <taxon>Anaerocolumna</taxon>
    </lineage>
</organism>
<dbReference type="AlphaFoldDB" id="A0A1M6P4H0"/>
<feature type="region of interest" description="Disordered" evidence="1">
    <location>
        <begin position="1"/>
        <end position="82"/>
    </location>
</feature>
<feature type="compositionally biased region" description="Basic and acidic residues" evidence="1">
    <location>
        <begin position="199"/>
        <end position="258"/>
    </location>
</feature>
<sequence length="492" mass="54714">MSDEKDIFDNNGETKDNNLRNDDIYSRLDESSDMEDADEDLLALLDMISAQDEKQKKGNGPQPSNQVKAEEPAKAVEPAKAAEPVKAVEAAKAQEPVKAEKSAAKEEMDPIFSIDDFDLDSNQVHQAEEATDSFAADKVLEANNNAPSKSKNLDSMGDVFSDALSAMDRLEDEELLENIDISAMEGNSEEKSGFSGKKLSKDEQNGKGEGNKKSRAEIKAEKKAAKLAKAKEKAEKNKEAKANAAKAKKEEKKPAEELLTEEEKAKIAKKKEEKAKKAAAKLEKKKASDAQKAEKRKAAADKAAMKQQEKQAKKEQTPPDPDDKVKLNTLGVVFIMTFFILIAGVVIVGTKTYSYSLDVKNASLEYSRGRYTEAYYDIYGISVKKQDQKTYDRIMTTMYVNKELNSYYNNIEMKKYPEALDSLLKGLDRYDVHIARAKELGIEKNLGSIKQQILKELDKSYGLTEKQAKAINSIDDQAKYSVKVINIASEKK</sequence>
<keyword evidence="2" id="KW-0812">Transmembrane</keyword>
<evidence type="ECO:0000256" key="2">
    <source>
        <dbReference type="SAM" id="Phobius"/>
    </source>
</evidence>
<feature type="region of interest" description="Disordered" evidence="1">
    <location>
        <begin position="178"/>
        <end position="258"/>
    </location>
</feature>
<feature type="compositionally biased region" description="Basic and acidic residues" evidence="1">
    <location>
        <begin position="1"/>
        <end position="30"/>
    </location>
</feature>
<name>A0A1M6P4H0_9FIRM</name>
<accession>A0A1M6P4H0</accession>
<dbReference type="OrthoDB" id="1987504at2"/>
<feature type="region of interest" description="Disordered" evidence="1">
    <location>
        <begin position="279"/>
        <end position="323"/>
    </location>
</feature>